<dbReference type="Pfam" id="PF00072">
    <property type="entry name" value="Response_reg"/>
    <property type="match status" value="1"/>
</dbReference>
<name>A0ABP7CT89_9SPHN</name>
<evidence type="ECO:0000313" key="5">
    <source>
        <dbReference type="EMBL" id="GAA3693781.1"/>
    </source>
</evidence>
<dbReference type="PANTHER" id="PTHR44591">
    <property type="entry name" value="STRESS RESPONSE REGULATOR PROTEIN 1"/>
    <property type="match status" value="1"/>
</dbReference>
<reference evidence="6" key="1">
    <citation type="journal article" date="2019" name="Int. J. Syst. Evol. Microbiol.">
        <title>The Global Catalogue of Microorganisms (GCM) 10K type strain sequencing project: providing services to taxonomists for standard genome sequencing and annotation.</title>
        <authorList>
            <consortium name="The Broad Institute Genomics Platform"/>
            <consortium name="The Broad Institute Genome Sequencing Center for Infectious Disease"/>
            <person name="Wu L."/>
            <person name="Ma J."/>
        </authorList>
    </citation>
    <scope>NUCLEOTIDE SEQUENCE [LARGE SCALE GENOMIC DNA]</scope>
    <source>
        <strain evidence="6">JCM 17498</strain>
    </source>
</reference>
<feature type="modified residue" description="4-aspartylphosphate" evidence="3">
    <location>
        <position position="57"/>
    </location>
</feature>
<organism evidence="5 6">
    <name type="scientific">Sphingomonas cynarae</name>
    <dbReference type="NCBI Taxonomy" id="930197"/>
    <lineage>
        <taxon>Bacteria</taxon>
        <taxon>Pseudomonadati</taxon>
        <taxon>Pseudomonadota</taxon>
        <taxon>Alphaproteobacteria</taxon>
        <taxon>Sphingomonadales</taxon>
        <taxon>Sphingomonadaceae</taxon>
        <taxon>Sphingomonas</taxon>
    </lineage>
</organism>
<comment type="caution">
    <text evidence="5">The sequence shown here is derived from an EMBL/GenBank/DDBJ whole genome shotgun (WGS) entry which is preliminary data.</text>
</comment>
<dbReference type="Gene3D" id="3.40.50.2300">
    <property type="match status" value="1"/>
</dbReference>
<evidence type="ECO:0000259" key="4">
    <source>
        <dbReference type="PROSITE" id="PS50110"/>
    </source>
</evidence>
<gene>
    <name evidence="5" type="ORF">GCM10022268_00820</name>
</gene>
<dbReference type="InterPro" id="IPR011006">
    <property type="entry name" value="CheY-like_superfamily"/>
</dbReference>
<proteinExistence type="predicted"/>
<accession>A0ABP7CT89</accession>
<evidence type="ECO:0000256" key="2">
    <source>
        <dbReference type="ARBA" id="ARBA00023012"/>
    </source>
</evidence>
<dbReference type="InterPro" id="IPR001789">
    <property type="entry name" value="Sig_transdc_resp-reg_receiver"/>
</dbReference>
<dbReference type="SUPFAM" id="SSF52172">
    <property type="entry name" value="CheY-like"/>
    <property type="match status" value="1"/>
</dbReference>
<keyword evidence="2" id="KW-0902">Two-component regulatory system</keyword>
<evidence type="ECO:0000256" key="3">
    <source>
        <dbReference type="PROSITE-ProRule" id="PRU00169"/>
    </source>
</evidence>
<evidence type="ECO:0000256" key="1">
    <source>
        <dbReference type="ARBA" id="ARBA00022553"/>
    </source>
</evidence>
<keyword evidence="1 3" id="KW-0597">Phosphoprotein</keyword>
<dbReference type="RefSeq" id="WP_344691189.1">
    <property type="nucleotide sequence ID" value="NZ_BAABBF010000001.1"/>
</dbReference>
<dbReference type="Proteomes" id="UP001500523">
    <property type="component" value="Unassembled WGS sequence"/>
</dbReference>
<evidence type="ECO:0000313" key="6">
    <source>
        <dbReference type="Proteomes" id="UP001500523"/>
    </source>
</evidence>
<dbReference type="PANTHER" id="PTHR44591:SF14">
    <property type="entry name" value="PROTEIN PILG"/>
    <property type="match status" value="1"/>
</dbReference>
<keyword evidence="6" id="KW-1185">Reference proteome</keyword>
<protein>
    <recommendedName>
        <fullName evidence="4">Response regulatory domain-containing protein</fullName>
    </recommendedName>
</protein>
<dbReference type="InterPro" id="IPR050595">
    <property type="entry name" value="Bact_response_regulator"/>
</dbReference>
<dbReference type="EMBL" id="BAABBF010000001">
    <property type="protein sequence ID" value="GAA3693781.1"/>
    <property type="molecule type" value="Genomic_DNA"/>
</dbReference>
<dbReference type="SMART" id="SM00448">
    <property type="entry name" value="REC"/>
    <property type="match status" value="1"/>
</dbReference>
<dbReference type="PROSITE" id="PS50110">
    <property type="entry name" value="RESPONSE_REGULATORY"/>
    <property type="match status" value="1"/>
</dbReference>
<feature type="domain" description="Response regulatory" evidence="4">
    <location>
        <begin position="7"/>
        <end position="120"/>
    </location>
</feature>
<sequence length="125" mass="13412">MTAPRCVVLVVDDEKTIIILLREALAQMGYDVITADSGDAALPIVASAVMIDVIVTDVVMPGKANGFDLIEQAKILRPGIHTIAMSGYVAKHGDKIGLADHFIQKPFTIPVIDRALQSLMLQKCA</sequence>